<keyword evidence="1" id="KW-0732">Signal</keyword>
<dbReference type="Proteomes" id="UP000318413">
    <property type="component" value="Unassembled WGS sequence"/>
</dbReference>
<gene>
    <name evidence="3" type="ORF">EAH84_13015</name>
</gene>
<feature type="signal peptide" evidence="1">
    <location>
        <begin position="1"/>
        <end position="20"/>
    </location>
</feature>
<accession>A0A502CE76</accession>
<sequence>MKTPFFVPALIIGASLSLSGCISFGAKPPPQLLTLEAATAPTVGAQQDSATAKSIVVKVPTTPAALATARIPVQVTPTTIAYVPDALWSEPPATLFARLIADTLTAQTRMVVLSSIESIGEPSASLAGELRAFGIDSTTRQAVVTYDAALTRVGETSVEKRRFEARVPVAAIDATTSGTALNQAANQVAGEVASWVAGAR</sequence>
<reference evidence="3 4" key="1">
    <citation type="journal article" date="2019" name="Environ. Microbiol.">
        <title>Species interactions and distinct microbial communities in high Arctic permafrost affected cryosols are associated with the CH4 and CO2 gas fluxes.</title>
        <authorList>
            <person name="Altshuler I."/>
            <person name="Hamel J."/>
            <person name="Turney S."/>
            <person name="Magnuson E."/>
            <person name="Levesque R."/>
            <person name="Greer C."/>
            <person name="Whyte L.G."/>
        </authorList>
    </citation>
    <scope>NUCLEOTIDE SEQUENCE [LARGE SCALE GENOMIC DNA]</scope>
    <source>
        <strain evidence="3 4">S5.1</strain>
    </source>
</reference>
<feature type="domain" description="ABC-type transport auxiliary lipoprotein component" evidence="2">
    <location>
        <begin position="35"/>
        <end position="193"/>
    </location>
</feature>
<dbReference type="SUPFAM" id="SSF159594">
    <property type="entry name" value="XCC0632-like"/>
    <property type="match status" value="1"/>
</dbReference>
<protein>
    <submittedName>
        <fullName evidence="3">ABC transporter</fullName>
    </submittedName>
</protein>
<dbReference type="InterPro" id="IPR005586">
    <property type="entry name" value="ABC_trans_aux"/>
</dbReference>
<evidence type="ECO:0000256" key="1">
    <source>
        <dbReference type="SAM" id="SignalP"/>
    </source>
</evidence>
<organism evidence="3 4">
    <name type="scientific">Sphingomonas oligophenolica</name>
    <dbReference type="NCBI Taxonomy" id="301154"/>
    <lineage>
        <taxon>Bacteria</taxon>
        <taxon>Pseudomonadati</taxon>
        <taxon>Pseudomonadota</taxon>
        <taxon>Alphaproteobacteria</taxon>
        <taxon>Sphingomonadales</taxon>
        <taxon>Sphingomonadaceae</taxon>
        <taxon>Sphingomonas</taxon>
    </lineage>
</organism>
<dbReference type="AlphaFoldDB" id="A0A502CE76"/>
<proteinExistence type="predicted"/>
<keyword evidence="4" id="KW-1185">Reference proteome</keyword>
<evidence type="ECO:0000313" key="3">
    <source>
        <dbReference type="EMBL" id="TPG10021.1"/>
    </source>
</evidence>
<dbReference type="RefSeq" id="WP_140872444.1">
    <property type="nucleotide sequence ID" value="NZ_RCZK01000012.1"/>
</dbReference>
<dbReference type="Gene3D" id="3.40.50.10610">
    <property type="entry name" value="ABC-type transport auxiliary lipoprotein component"/>
    <property type="match status" value="1"/>
</dbReference>
<dbReference type="EMBL" id="RCZK01000012">
    <property type="protein sequence ID" value="TPG10021.1"/>
    <property type="molecule type" value="Genomic_DNA"/>
</dbReference>
<evidence type="ECO:0000259" key="2">
    <source>
        <dbReference type="Pfam" id="PF03886"/>
    </source>
</evidence>
<feature type="chain" id="PRO_5021488180" evidence="1">
    <location>
        <begin position="21"/>
        <end position="200"/>
    </location>
</feature>
<name>A0A502CE76_9SPHN</name>
<evidence type="ECO:0000313" key="4">
    <source>
        <dbReference type="Proteomes" id="UP000318413"/>
    </source>
</evidence>
<dbReference type="Pfam" id="PF03886">
    <property type="entry name" value="ABC_trans_aux"/>
    <property type="match status" value="1"/>
</dbReference>
<comment type="caution">
    <text evidence="3">The sequence shown here is derived from an EMBL/GenBank/DDBJ whole genome shotgun (WGS) entry which is preliminary data.</text>
</comment>
<dbReference type="PROSITE" id="PS51257">
    <property type="entry name" value="PROKAR_LIPOPROTEIN"/>
    <property type="match status" value="1"/>
</dbReference>
<dbReference type="OrthoDB" id="7391077at2"/>